<sequence length="208" mass="22294">MDRRILTTRRNGIATRRRGAVVCCLLSPVLGMALSGCDRNAEDVPVGDHPNIVVTSWTISHGQPVSVQSESGEVTVSASFPRQDVVSNEVVSVLVETKIAPGFHIYGDLPSPGPFTPFSIEGSTDDQSLTIGPASIPETSDTADGKPIHRDSLSASLPIRFSELQAANYRVTIKVQFQACNDLVCLPPESCTIELPIVVSQSTPLLER</sequence>
<evidence type="ECO:0000259" key="2">
    <source>
        <dbReference type="Pfam" id="PF11412"/>
    </source>
</evidence>
<dbReference type="GeneID" id="95642142"/>
<gene>
    <name evidence="3" type="ORF">CEE69_11910</name>
</gene>
<name>A0A2G1W7W6_9BACT</name>
<organism evidence="3 4">
    <name type="scientific">Rhodopirellula bahusiensis</name>
    <dbReference type="NCBI Taxonomy" id="2014065"/>
    <lineage>
        <taxon>Bacteria</taxon>
        <taxon>Pseudomonadati</taxon>
        <taxon>Planctomycetota</taxon>
        <taxon>Planctomycetia</taxon>
        <taxon>Pirellulales</taxon>
        <taxon>Pirellulaceae</taxon>
        <taxon>Rhodopirellula</taxon>
    </lineage>
</organism>
<evidence type="ECO:0000256" key="1">
    <source>
        <dbReference type="SAM" id="MobiDB-lite"/>
    </source>
</evidence>
<dbReference type="SUPFAM" id="SSF74863">
    <property type="entry name" value="Thiol:disulfide interchange protein DsbD, N-terminal domain (DsbD-alpha)"/>
    <property type="match status" value="1"/>
</dbReference>
<dbReference type="EMBL" id="NIZW01000008">
    <property type="protein sequence ID" value="PHQ35116.1"/>
    <property type="molecule type" value="Genomic_DNA"/>
</dbReference>
<dbReference type="Pfam" id="PF11412">
    <property type="entry name" value="DsbD_N"/>
    <property type="match status" value="1"/>
</dbReference>
<dbReference type="Gene3D" id="2.60.40.1250">
    <property type="entry name" value="Thiol:disulfide interchange protein DsbD, N-terminal domain"/>
    <property type="match status" value="1"/>
</dbReference>
<feature type="region of interest" description="Disordered" evidence="1">
    <location>
        <begin position="121"/>
        <end position="148"/>
    </location>
</feature>
<dbReference type="InterPro" id="IPR028250">
    <property type="entry name" value="DsbDN"/>
</dbReference>
<evidence type="ECO:0000313" key="4">
    <source>
        <dbReference type="Proteomes" id="UP000225740"/>
    </source>
</evidence>
<accession>A0A2G1W7W6</accession>
<reference evidence="3 4" key="1">
    <citation type="submission" date="2017-06" db="EMBL/GenBank/DDBJ databases">
        <title>Description of Rhodopirellula bahusiensis sp. nov.</title>
        <authorList>
            <person name="Kizina J."/>
            <person name="Harder J."/>
        </authorList>
    </citation>
    <scope>NUCLEOTIDE SEQUENCE [LARGE SCALE GENOMIC DNA]</scope>
    <source>
        <strain evidence="3 4">SWK21</strain>
    </source>
</reference>
<dbReference type="Proteomes" id="UP000225740">
    <property type="component" value="Unassembled WGS sequence"/>
</dbReference>
<keyword evidence="4" id="KW-1185">Reference proteome</keyword>
<feature type="compositionally biased region" description="Polar residues" evidence="1">
    <location>
        <begin position="121"/>
        <end position="130"/>
    </location>
</feature>
<evidence type="ECO:0000313" key="3">
    <source>
        <dbReference type="EMBL" id="PHQ35116.1"/>
    </source>
</evidence>
<protein>
    <recommendedName>
        <fullName evidence="2">Thiol:disulfide interchange protein DsbD N-terminal domain-containing protein</fullName>
    </recommendedName>
</protein>
<dbReference type="InterPro" id="IPR036929">
    <property type="entry name" value="DsbDN_sf"/>
</dbReference>
<feature type="domain" description="Thiol:disulfide interchange protein DsbD N-terminal" evidence="2">
    <location>
        <begin position="87"/>
        <end position="195"/>
    </location>
</feature>
<comment type="caution">
    <text evidence="3">The sequence shown here is derived from an EMBL/GenBank/DDBJ whole genome shotgun (WGS) entry which is preliminary data.</text>
</comment>
<dbReference type="RefSeq" id="WP_099260876.1">
    <property type="nucleotide sequence ID" value="NZ_NIZW01000008.1"/>
</dbReference>
<proteinExistence type="predicted"/>
<dbReference type="AlphaFoldDB" id="A0A2G1W7W6"/>
<dbReference type="OrthoDB" id="286536at2"/>